<dbReference type="EMBL" id="CP071090">
    <property type="protein sequence ID" value="QSQ26554.1"/>
    <property type="molecule type" value="Genomic_DNA"/>
</dbReference>
<proteinExistence type="predicted"/>
<keyword evidence="2" id="KW-1185">Reference proteome</keyword>
<reference evidence="1 2" key="1">
    <citation type="submission" date="2021-02" db="EMBL/GenBank/DDBJ databases">
        <title>De Novo genome assembly of isolated myxobacteria.</title>
        <authorList>
            <person name="Stevens D.C."/>
        </authorList>
    </citation>
    <scope>NUCLEOTIDE SEQUENCE [LARGE SCALE GENOMIC DNA]</scope>
    <source>
        <strain evidence="2">SCPEA02</strain>
    </source>
</reference>
<evidence type="ECO:0000313" key="1">
    <source>
        <dbReference type="EMBL" id="QSQ26554.1"/>
    </source>
</evidence>
<sequence>MTSMTDEEILAVLRAKKGRLTPTELAERLDQLTGGKLSHSYIVTFFKRAFPEIPLRVLLEAGVWGRVCGGKGESDAEFNERLRPWLGP</sequence>
<dbReference type="RefSeq" id="WP_206728099.1">
    <property type="nucleotide sequence ID" value="NZ_CP071090.1"/>
</dbReference>
<name>A0ABX7P7T9_9BACT</name>
<protein>
    <submittedName>
        <fullName evidence="1">Uncharacterized protein</fullName>
    </submittedName>
</protein>
<accession>A0ABX7P7T9</accession>
<organism evidence="1 2">
    <name type="scientific">Pyxidicoccus parkwayensis</name>
    <dbReference type="NCBI Taxonomy" id="2813578"/>
    <lineage>
        <taxon>Bacteria</taxon>
        <taxon>Pseudomonadati</taxon>
        <taxon>Myxococcota</taxon>
        <taxon>Myxococcia</taxon>
        <taxon>Myxococcales</taxon>
        <taxon>Cystobacterineae</taxon>
        <taxon>Myxococcaceae</taxon>
        <taxon>Pyxidicoccus</taxon>
    </lineage>
</organism>
<gene>
    <name evidence="1" type="ORF">JY651_17170</name>
</gene>
<dbReference type="Proteomes" id="UP000662747">
    <property type="component" value="Chromosome"/>
</dbReference>
<evidence type="ECO:0000313" key="2">
    <source>
        <dbReference type="Proteomes" id="UP000662747"/>
    </source>
</evidence>